<feature type="compositionally biased region" description="Low complexity" evidence="12">
    <location>
        <begin position="37"/>
        <end position="59"/>
    </location>
</feature>
<dbReference type="InterPro" id="IPR022076">
    <property type="entry name" value="Limbin"/>
</dbReference>
<evidence type="ECO:0000313" key="16">
    <source>
        <dbReference type="RefSeq" id="XP_072802520.1"/>
    </source>
</evidence>
<feature type="compositionally biased region" description="Polar residues" evidence="12">
    <location>
        <begin position="74"/>
        <end position="84"/>
    </location>
</feature>
<evidence type="ECO:0000256" key="13">
    <source>
        <dbReference type="SAM" id="Phobius"/>
    </source>
</evidence>
<evidence type="ECO:0000256" key="12">
    <source>
        <dbReference type="SAM" id="MobiDB-lite"/>
    </source>
</evidence>
<proteinExistence type="predicted"/>
<sequence>MGTRGRATWVLAGGLLAAASALLAEPEDRGRPPAGPGPFRRPLGAQPPAGAPAAPGAGPERSAQDLPPMMWPSVESSHFKTTASRPRKTLFKRESAVTHRLYGDISRDIQGTSENGVIFQKCAVSEWPVAHIQLLVNNTRTPAAANLSDLLLLDNITGLAVRGSTGNQTSRGFQAFRKKFLQVGDSFSVSYTASLEVEDVEGGEVLMLPARLSFQTSSPNRIQLEALFTITTEEKVTVLPNHGLHAAGFFVAFILSLVLTWAALFFMVRYRCLKGSLLTRHQGQHHESKLEHSQFTSADGVNEDLALNDQMVDILSSEDPGSMLQALEELEIATLNRADADLEAYRTQISKDIIALLLKNLTSRGHLSPQVERRMGAVFKKQFLLLEKEIQEEYDRKMVALTAECDLEMRKKTESQYQREMAAMEEAEEVLKRVSERENVEELMDFFQASKRYHLSKRFGHREYLVQNIQSSETRVQGLLSTASAQLSLLIQKHERAGYLDEDQMEVLLERVQTEVFSIKQKLDNDLKQEKKKLHQKLIMKRRREMLQKHREQRKEQLSVGEAVGAAEDAGRYLGRWRSLVAEHSAALEELQERLDQAALDELRALSLSLSERATEELRRLQTSAVTQELLKRGVPWLFLQQILEEHGRDLAARAEQLEGEERDRGQEGVQGVRQRLKDDALEAATEEQAELRHWERLVFRKLCSSPFSLSEEELLHMRQDAHGCFAQMDRTLALPRIRARVLLQRFQTAWREAESSKLDQALAAPELQLQSKARKPRCKSKSKIDLLKKCIEDKIRLFEQQAPEDLAEKVRGELLRERVQQLEAQEGRFAESLVSLQFQKAARMAKTLRAYTALLTLQDLLLEELSASETLTKAACAQILESHSPELQELERKLEDQLAHQEAAQLQRALASWQQWAGEGPGLLQEPEETDSERQVSTVLRQALNKGQKLLEHHQQSLREEQESSVVLEDLLENMEADTFVTLYGQELRLASYLSKLTMVPGSTLRRLLSVALPAASQPELLAVLDSIGQKHQDHVVENDGGGVQTDLGRRRKRQGWWQDLESKLRGELISRGLEKMLWAQERKERILKKTCPALRERMAFSGKGSWPHLSLESVGELTPVPIVGAETIDLFNTGEKLFIFRNPKEPEISLHVPPRRKKNFLNAKKATWASGMN</sequence>
<keyword evidence="4" id="KW-1003">Cell membrane</keyword>
<organism evidence="15 16">
    <name type="scientific">Vicugna pacos</name>
    <name type="common">Alpaca</name>
    <name type="synonym">Lama pacos</name>
    <dbReference type="NCBI Taxonomy" id="30538"/>
    <lineage>
        <taxon>Eukaryota</taxon>
        <taxon>Metazoa</taxon>
        <taxon>Chordata</taxon>
        <taxon>Craniata</taxon>
        <taxon>Vertebrata</taxon>
        <taxon>Euteleostomi</taxon>
        <taxon>Mammalia</taxon>
        <taxon>Eutheria</taxon>
        <taxon>Laurasiatheria</taxon>
        <taxon>Artiodactyla</taxon>
        <taxon>Tylopoda</taxon>
        <taxon>Camelidae</taxon>
        <taxon>Vicugna</taxon>
    </lineage>
</organism>
<keyword evidence="10" id="KW-0966">Cell projection</keyword>
<gene>
    <name evidence="16" type="primary">EVC2</name>
</gene>
<keyword evidence="6 13" id="KW-0812">Transmembrane</keyword>
<keyword evidence="5" id="KW-0963">Cytoplasm</keyword>
<feature type="chain" id="PRO_5045433147" evidence="14">
    <location>
        <begin position="25"/>
        <end position="1175"/>
    </location>
</feature>
<evidence type="ECO:0000256" key="14">
    <source>
        <dbReference type="SAM" id="SignalP"/>
    </source>
</evidence>
<keyword evidence="7 13" id="KW-1133">Transmembrane helix</keyword>
<keyword evidence="8 13" id="KW-0472">Membrane</keyword>
<feature type="region of interest" description="Disordered" evidence="12">
    <location>
        <begin position="24"/>
        <end position="86"/>
    </location>
</feature>
<evidence type="ECO:0000256" key="3">
    <source>
        <dbReference type="ARBA" id="ARBA00004309"/>
    </source>
</evidence>
<evidence type="ECO:0000256" key="10">
    <source>
        <dbReference type="ARBA" id="ARBA00023273"/>
    </source>
</evidence>
<reference evidence="16" key="2">
    <citation type="submission" date="2025-08" db="UniProtKB">
        <authorList>
            <consortium name="RefSeq"/>
        </authorList>
    </citation>
    <scope>IDENTIFICATION</scope>
</reference>
<feature type="signal peptide" evidence="14">
    <location>
        <begin position="1"/>
        <end position="24"/>
    </location>
</feature>
<keyword evidence="15" id="KW-1185">Reference proteome</keyword>
<feature type="transmembrane region" description="Helical" evidence="13">
    <location>
        <begin position="246"/>
        <end position="268"/>
    </location>
</feature>
<comment type="subcellular location">
    <subcellularLocation>
        <location evidence="2">Cell membrane</location>
        <topology evidence="2">Single-pass membrane protein</topology>
    </subcellularLocation>
    <subcellularLocation>
        <location evidence="3">Cell projection</location>
        <location evidence="3">Cilium membrane</location>
    </subcellularLocation>
    <subcellularLocation>
        <location evidence="1">Cytoplasm</location>
        <location evidence="1">Cytoskeleton</location>
        <location evidence="1">Cilium basal body</location>
    </subcellularLocation>
</comment>
<keyword evidence="11" id="KW-0175">Coiled coil</keyword>
<evidence type="ECO:0000256" key="11">
    <source>
        <dbReference type="SAM" id="Coils"/>
    </source>
</evidence>
<evidence type="ECO:0000256" key="4">
    <source>
        <dbReference type="ARBA" id="ARBA00022475"/>
    </source>
</evidence>
<feature type="coiled-coil region" evidence="11">
    <location>
        <begin position="410"/>
        <end position="437"/>
    </location>
</feature>
<name>A0ABM5C1J0_VICPA</name>
<dbReference type="InterPro" id="IPR026501">
    <property type="entry name" value="Limbin/EVC"/>
</dbReference>
<evidence type="ECO:0000256" key="8">
    <source>
        <dbReference type="ARBA" id="ARBA00023136"/>
    </source>
</evidence>
<dbReference type="Proteomes" id="UP001652581">
    <property type="component" value="Chromosome 2"/>
</dbReference>
<feature type="coiled-coil region" evidence="11">
    <location>
        <begin position="574"/>
        <end position="601"/>
    </location>
</feature>
<dbReference type="Pfam" id="PF12297">
    <property type="entry name" value="EVC2_like"/>
    <property type="match status" value="1"/>
</dbReference>
<accession>A0ABM5C1J0</accession>
<protein>
    <submittedName>
        <fullName evidence="16">Limbin isoform X6</fullName>
    </submittedName>
</protein>
<evidence type="ECO:0000256" key="9">
    <source>
        <dbReference type="ARBA" id="ARBA00023212"/>
    </source>
</evidence>
<evidence type="ECO:0000313" key="15">
    <source>
        <dbReference type="Proteomes" id="UP001652581"/>
    </source>
</evidence>
<evidence type="ECO:0000256" key="7">
    <source>
        <dbReference type="ARBA" id="ARBA00022989"/>
    </source>
</evidence>
<keyword evidence="14" id="KW-0732">Signal</keyword>
<dbReference type="GeneID" id="102544998"/>
<evidence type="ECO:0000256" key="2">
    <source>
        <dbReference type="ARBA" id="ARBA00004162"/>
    </source>
</evidence>
<reference evidence="15" key="1">
    <citation type="submission" date="2025-05" db="UniProtKB">
        <authorList>
            <consortium name="RefSeq"/>
        </authorList>
    </citation>
    <scope>NUCLEOTIDE SEQUENCE [LARGE SCALE GENOMIC DNA]</scope>
</reference>
<keyword evidence="9" id="KW-0206">Cytoskeleton</keyword>
<dbReference type="RefSeq" id="XP_072802520.1">
    <property type="nucleotide sequence ID" value="XM_072946419.1"/>
</dbReference>
<evidence type="ECO:0000256" key="5">
    <source>
        <dbReference type="ARBA" id="ARBA00022490"/>
    </source>
</evidence>
<dbReference type="PANTHER" id="PTHR16795:SF14">
    <property type="entry name" value="LIMBIN"/>
    <property type="match status" value="1"/>
</dbReference>
<evidence type="ECO:0000256" key="1">
    <source>
        <dbReference type="ARBA" id="ARBA00004120"/>
    </source>
</evidence>
<evidence type="ECO:0000256" key="6">
    <source>
        <dbReference type="ARBA" id="ARBA00022692"/>
    </source>
</evidence>
<dbReference type="PANTHER" id="PTHR16795">
    <property type="entry name" value="LIMBIN/ELLIS-VAN CREVELD PROTEIN"/>
    <property type="match status" value="1"/>
</dbReference>